<dbReference type="Pfam" id="PF00069">
    <property type="entry name" value="Pkinase"/>
    <property type="match status" value="1"/>
</dbReference>
<evidence type="ECO:0000256" key="2">
    <source>
        <dbReference type="ARBA" id="ARBA00022527"/>
    </source>
</evidence>
<comment type="similarity">
    <text evidence="1">Belongs to the protein kinase superfamily. CAMK Ser/Thr protein kinase family. SNF1 subfamily.</text>
</comment>
<dbReference type="GO" id="GO:0004674">
    <property type="term" value="F:protein serine/threonine kinase activity"/>
    <property type="evidence" value="ECO:0007669"/>
    <property type="project" value="UniProtKB-KW"/>
</dbReference>
<evidence type="ECO:0000313" key="13">
    <source>
        <dbReference type="Proteomes" id="UP001085076"/>
    </source>
</evidence>
<evidence type="ECO:0000259" key="11">
    <source>
        <dbReference type="PROSITE" id="PS50011"/>
    </source>
</evidence>
<evidence type="ECO:0000256" key="5">
    <source>
        <dbReference type="ARBA" id="ARBA00022741"/>
    </source>
</evidence>
<reference evidence="12" key="1">
    <citation type="submission" date="2021-03" db="EMBL/GenBank/DDBJ databases">
        <authorList>
            <person name="Li Z."/>
            <person name="Yang C."/>
        </authorList>
    </citation>
    <scope>NUCLEOTIDE SEQUENCE</scope>
    <source>
        <strain evidence="12">Dzin_1.0</strain>
        <tissue evidence="12">Leaf</tissue>
    </source>
</reference>
<evidence type="ECO:0000256" key="8">
    <source>
        <dbReference type="ARBA" id="ARBA00058225"/>
    </source>
</evidence>
<keyword evidence="3" id="KW-0808">Transferase</keyword>
<keyword evidence="6" id="KW-0418">Kinase</keyword>
<dbReference type="InterPro" id="IPR011009">
    <property type="entry name" value="Kinase-like_dom_sf"/>
</dbReference>
<dbReference type="PROSITE" id="PS00108">
    <property type="entry name" value="PROTEIN_KINASE_ST"/>
    <property type="match status" value="1"/>
</dbReference>
<gene>
    <name evidence="12" type="ORF">J5N97_028870</name>
</gene>
<evidence type="ECO:0000256" key="7">
    <source>
        <dbReference type="ARBA" id="ARBA00022840"/>
    </source>
</evidence>
<dbReference type="Proteomes" id="UP001085076">
    <property type="component" value="Miscellaneous, Linkage group lg09"/>
</dbReference>
<evidence type="ECO:0000256" key="1">
    <source>
        <dbReference type="ARBA" id="ARBA00006234"/>
    </source>
</evidence>
<evidence type="ECO:0000256" key="4">
    <source>
        <dbReference type="ARBA" id="ARBA00022737"/>
    </source>
</evidence>
<keyword evidence="4" id="KW-0677">Repeat</keyword>
<comment type="function">
    <text evidence="8">CIPK serine-threonine protein kinases interact with CBL proteins. Binding of a CBL protein to the regulatory NAF domain of CIPK protein lead to the activation of the kinase in a calcium-dependent manner.</text>
</comment>
<feature type="domain" description="Protein kinase" evidence="11">
    <location>
        <begin position="9"/>
        <end position="272"/>
    </location>
</feature>
<keyword evidence="5 9" id="KW-0547">Nucleotide-binding</keyword>
<dbReference type="InterPro" id="IPR008271">
    <property type="entry name" value="Ser/Thr_kinase_AS"/>
</dbReference>
<dbReference type="EMBL" id="JAGGNH010000009">
    <property type="protein sequence ID" value="KAJ0963748.1"/>
    <property type="molecule type" value="Genomic_DNA"/>
</dbReference>
<dbReference type="CDD" id="cd05117">
    <property type="entry name" value="STKc_CAMK"/>
    <property type="match status" value="1"/>
</dbReference>
<dbReference type="PROSITE" id="PS50011">
    <property type="entry name" value="PROTEIN_KINASE_DOM"/>
    <property type="match status" value="1"/>
</dbReference>
<comment type="caution">
    <text evidence="12">The sequence shown here is derived from an EMBL/GenBank/DDBJ whole genome shotgun (WGS) entry which is preliminary data.</text>
</comment>
<dbReference type="PIRSF" id="PIRSF000654">
    <property type="entry name" value="Integrin-linked_kinase"/>
    <property type="match status" value="1"/>
</dbReference>
<dbReference type="InterPro" id="IPR000719">
    <property type="entry name" value="Prot_kinase_dom"/>
</dbReference>
<protein>
    <recommendedName>
        <fullName evidence="11">Protein kinase domain-containing protein</fullName>
    </recommendedName>
</protein>
<name>A0A9D5BZU4_9LILI</name>
<dbReference type="OrthoDB" id="40902at2759"/>
<accession>A0A9D5BZU4</accession>
<keyword evidence="2 10" id="KW-0723">Serine/threonine-protein kinase</keyword>
<dbReference type="PANTHER" id="PTHR24349">
    <property type="entry name" value="SERINE/THREONINE-PROTEIN KINASE"/>
    <property type="match status" value="1"/>
</dbReference>
<dbReference type="SUPFAM" id="SSF56112">
    <property type="entry name" value="Protein kinase-like (PK-like)"/>
    <property type="match status" value="1"/>
</dbReference>
<dbReference type="InterPro" id="IPR017441">
    <property type="entry name" value="Protein_kinase_ATP_BS"/>
</dbReference>
<sequence>MSDQLNKDYDVGALIGRGRFGAVFRCVSRTSGELFAVKSIDKALLTDLLDYDPSREAKLHRLAASGNPLAVQIHADYEDDESIHLVLDFCPGPDLFRHIADKGAPISEPEAAKLMEDLMEAIAACHRRGVVHRDVKPENVVFDGEGRIRIVDFGLAGWIGDGGGMREPVGTPYYMAPEVVRGEKYGEKVDVWSAGVVLYTMLGGLPPFYGETSAEIFDSVRRGSQRFPFRVFRGVSSAAKDLLGRMICKEVSRRFSAEQVLKVEAVLNADFFGVVGVDGDARQRGLCVHR</sequence>
<dbReference type="GO" id="GO:0005524">
    <property type="term" value="F:ATP binding"/>
    <property type="evidence" value="ECO:0007669"/>
    <property type="project" value="UniProtKB-UniRule"/>
</dbReference>
<evidence type="ECO:0000256" key="10">
    <source>
        <dbReference type="RuleBase" id="RU000304"/>
    </source>
</evidence>
<organism evidence="12 13">
    <name type="scientific">Dioscorea zingiberensis</name>
    <dbReference type="NCBI Taxonomy" id="325984"/>
    <lineage>
        <taxon>Eukaryota</taxon>
        <taxon>Viridiplantae</taxon>
        <taxon>Streptophyta</taxon>
        <taxon>Embryophyta</taxon>
        <taxon>Tracheophyta</taxon>
        <taxon>Spermatophyta</taxon>
        <taxon>Magnoliopsida</taxon>
        <taxon>Liliopsida</taxon>
        <taxon>Dioscoreales</taxon>
        <taxon>Dioscoreaceae</taxon>
        <taxon>Dioscorea</taxon>
    </lineage>
</organism>
<keyword evidence="7 9" id="KW-0067">ATP-binding</keyword>
<dbReference type="Gene3D" id="3.30.200.20">
    <property type="entry name" value="Phosphorylase Kinase, domain 1"/>
    <property type="match status" value="1"/>
</dbReference>
<dbReference type="Gene3D" id="1.10.510.10">
    <property type="entry name" value="Transferase(Phosphotransferase) domain 1"/>
    <property type="match status" value="1"/>
</dbReference>
<dbReference type="InterPro" id="IPR050205">
    <property type="entry name" value="CDPK_Ser/Thr_kinases"/>
</dbReference>
<feature type="binding site" evidence="9">
    <location>
        <position position="38"/>
    </location>
    <ligand>
        <name>ATP</name>
        <dbReference type="ChEBI" id="CHEBI:30616"/>
    </ligand>
</feature>
<dbReference type="SMART" id="SM00220">
    <property type="entry name" value="S_TKc"/>
    <property type="match status" value="1"/>
</dbReference>
<evidence type="ECO:0000256" key="6">
    <source>
        <dbReference type="ARBA" id="ARBA00022777"/>
    </source>
</evidence>
<evidence type="ECO:0000256" key="3">
    <source>
        <dbReference type="ARBA" id="ARBA00022679"/>
    </source>
</evidence>
<dbReference type="FunFam" id="1.10.510.10:FF:000571">
    <property type="entry name" value="Maternal embryonic leucine zipper kinase"/>
    <property type="match status" value="1"/>
</dbReference>
<keyword evidence="13" id="KW-1185">Reference proteome</keyword>
<reference evidence="12" key="2">
    <citation type="journal article" date="2022" name="Hortic Res">
        <title>The genome of Dioscorea zingiberensis sheds light on the biosynthesis, origin and evolution of the medicinally important diosgenin saponins.</title>
        <authorList>
            <person name="Li Y."/>
            <person name="Tan C."/>
            <person name="Li Z."/>
            <person name="Guo J."/>
            <person name="Li S."/>
            <person name="Chen X."/>
            <person name="Wang C."/>
            <person name="Dai X."/>
            <person name="Yang H."/>
            <person name="Song W."/>
            <person name="Hou L."/>
            <person name="Xu J."/>
            <person name="Tong Z."/>
            <person name="Xu A."/>
            <person name="Yuan X."/>
            <person name="Wang W."/>
            <person name="Yang Q."/>
            <person name="Chen L."/>
            <person name="Sun Z."/>
            <person name="Wang K."/>
            <person name="Pan B."/>
            <person name="Chen J."/>
            <person name="Bao Y."/>
            <person name="Liu F."/>
            <person name="Qi X."/>
            <person name="Gang D.R."/>
            <person name="Wen J."/>
            <person name="Li J."/>
        </authorList>
    </citation>
    <scope>NUCLEOTIDE SEQUENCE</scope>
    <source>
        <strain evidence="12">Dzin_1.0</strain>
    </source>
</reference>
<proteinExistence type="inferred from homology"/>
<evidence type="ECO:0000256" key="9">
    <source>
        <dbReference type="PROSITE-ProRule" id="PRU10141"/>
    </source>
</evidence>
<dbReference type="PROSITE" id="PS00107">
    <property type="entry name" value="PROTEIN_KINASE_ATP"/>
    <property type="match status" value="1"/>
</dbReference>
<dbReference type="AlphaFoldDB" id="A0A9D5BZU4"/>
<evidence type="ECO:0000313" key="12">
    <source>
        <dbReference type="EMBL" id="KAJ0963748.1"/>
    </source>
</evidence>